<dbReference type="Pfam" id="PF04218">
    <property type="entry name" value="CENP-B_N"/>
    <property type="match status" value="1"/>
</dbReference>
<dbReference type="PANTHER" id="PTHR33215:SF13">
    <property type="entry name" value="PROTEIN DISTAL ANTENNA"/>
    <property type="match status" value="1"/>
</dbReference>
<dbReference type="InterPro" id="IPR009057">
    <property type="entry name" value="Homeodomain-like_sf"/>
</dbReference>
<dbReference type="KEGG" id="dqu:106746350"/>
<keyword evidence="3" id="KW-0597">Phosphoprotein</keyword>
<dbReference type="GeneID" id="106746350"/>
<feature type="region of interest" description="Disordered" evidence="9">
    <location>
        <begin position="118"/>
        <end position="178"/>
    </location>
</feature>
<evidence type="ECO:0000256" key="2">
    <source>
        <dbReference type="ARBA" id="ARBA00022473"/>
    </source>
</evidence>
<dbReference type="Proteomes" id="UP000515204">
    <property type="component" value="Unplaced"/>
</dbReference>
<evidence type="ECO:0000256" key="4">
    <source>
        <dbReference type="ARBA" id="ARBA00023015"/>
    </source>
</evidence>
<dbReference type="GO" id="GO:0005634">
    <property type="term" value="C:nucleus"/>
    <property type="evidence" value="ECO:0007669"/>
    <property type="project" value="UniProtKB-SubCell"/>
</dbReference>
<dbReference type="GO" id="GO:0003677">
    <property type="term" value="F:DNA binding"/>
    <property type="evidence" value="ECO:0007669"/>
    <property type="project" value="UniProtKB-UniRule"/>
</dbReference>
<dbReference type="GO" id="GO:0007469">
    <property type="term" value="P:antennal development"/>
    <property type="evidence" value="ECO:0007669"/>
    <property type="project" value="UniProtKB-ARBA"/>
</dbReference>
<feature type="region of interest" description="Disordered" evidence="9">
    <location>
        <begin position="436"/>
        <end position="455"/>
    </location>
</feature>
<dbReference type="PROSITE" id="PS50960">
    <property type="entry name" value="HTH_PSQ"/>
    <property type="match status" value="1"/>
</dbReference>
<dbReference type="OrthoDB" id="6624814at2759"/>
<protein>
    <submittedName>
        <fullName evidence="12">Uncharacterized protein LOC106746350</fullName>
    </submittedName>
</protein>
<evidence type="ECO:0000256" key="6">
    <source>
        <dbReference type="ARBA" id="ARBA00023163"/>
    </source>
</evidence>
<feature type="compositionally biased region" description="Polar residues" evidence="9">
    <location>
        <begin position="162"/>
        <end position="178"/>
    </location>
</feature>
<keyword evidence="6" id="KW-0804">Transcription</keyword>
<accession>A0A6P3XK59</accession>
<sequence length="546" mass="58731">MSDSMHIDENIGSSQPIDNAREIIGEGNRTALQVQMAARNNGQSRPGKRPIKNVSPADKVGAIDRVHEGESKASVARDIGVPESTLRGWCKSEQKIRSQCNNASAEMMARHSPVSIATGRSMSASGRQSVGSRHSSNSRQSATPPSDDGPSSKRVKMERRQNNSPQTVMAGPSTSSAATSYMARADRGMLNPSNQALSELFVTAMSSAGHSASVLQQLLGPAFASELMLGQTAASQRGSAVGLVENGLQYARSHHTATFPAIVGSSAATTVGNIIGNALGNALDHTSGRNIAVAPTQVTSGSYTRKSPSVTPAAEAPTTPAPASPHENNAQPTTTCRTGGTTTTAVGSPSIRREAMQTWFTQQFRSSDNNLDAANNLANPYDSRKALFWQWMKYCNLPLKDSPEQSISVLDYLFRNNESAGSTSDDNSEVRARCHSVTSERSEREDSAERVTPVVGPTFSPRMMEALRAAKMSPSNAEIEKAVEYGIWLQRWLDNCSIPLLTRKYVLQYKYIVDVLKWVKNSSTQAEVVPESYKASEGPHDKGTQL</sequence>
<feature type="compositionally biased region" description="Low complexity" evidence="9">
    <location>
        <begin position="307"/>
        <end position="318"/>
    </location>
</feature>
<evidence type="ECO:0000313" key="11">
    <source>
        <dbReference type="Proteomes" id="UP000515204"/>
    </source>
</evidence>
<evidence type="ECO:0000313" key="12">
    <source>
        <dbReference type="RefSeq" id="XP_014478373.1"/>
    </source>
</evidence>
<dbReference type="GO" id="GO:0048749">
    <property type="term" value="P:compound eye development"/>
    <property type="evidence" value="ECO:0007669"/>
    <property type="project" value="UniProtKB-ARBA"/>
</dbReference>
<evidence type="ECO:0000256" key="5">
    <source>
        <dbReference type="ARBA" id="ARBA00023125"/>
    </source>
</evidence>
<dbReference type="CTD" id="43023"/>
<feature type="DNA-binding region" description="H-T-H motif" evidence="8">
    <location>
        <begin position="72"/>
        <end position="92"/>
    </location>
</feature>
<dbReference type="GO" id="GO:0003700">
    <property type="term" value="F:DNA-binding transcription factor activity"/>
    <property type="evidence" value="ECO:0007669"/>
    <property type="project" value="UniProtKB-ARBA"/>
</dbReference>
<feature type="domain" description="HTH psq-type" evidence="10">
    <location>
        <begin position="45"/>
        <end position="96"/>
    </location>
</feature>
<organism evidence="11 12">
    <name type="scientific">Dinoponera quadriceps</name>
    <name type="common">South American ant</name>
    <dbReference type="NCBI Taxonomy" id="609295"/>
    <lineage>
        <taxon>Eukaryota</taxon>
        <taxon>Metazoa</taxon>
        <taxon>Ecdysozoa</taxon>
        <taxon>Arthropoda</taxon>
        <taxon>Hexapoda</taxon>
        <taxon>Insecta</taxon>
        <taxon>Pterygota</taxon>
        <taxon>Neoptera</taxon>
        <taxon>Endopterygota</taxon>
        <taxon>Hymenoptera</taxon>
        <taxon>Apocrita</taxon>
        <taxon>Aculeata</taxon>
        <taxon>Formicoidea</taxon>
        <taxon>Formicidae</taxon>
        <taxon>Ponerinae</taxon>
        <taxon>Ponerini</taxon>
        <taxon>Dinoponera</taxon>
    </lineage>
</organism>
<dbReference type="InterPro" id="IPR007889">
    <property type="entry name" value="HTH_Psq"/>
</dbReference>
<dbReference type="PANTHER" id="PTHR33215">
    <property type="entry name" value="PROTEIN DISTAL ANTENNA"/>
    <property type="match status" value="1"/>
</dbReference>
<feature type="region of interest" description="Disordered" evidence="9">
    <location>
        <begin position="298"/>
        <end position="347"/>
    </location>
</feature>
<dbReference type="FunFam" id="1.10.10.10:FF:000293">
    <property type="entry name" value="Tigger transposable element-derived protein 5"/>
    <property type="match status" value="1"/>
</dbReference>
<comment type="subcellular location">
    <subcellularLocation>
        <location evidence="1 8">Nucleus</location>
    </subcellularLocation>
</comment>
<feature type="compositionally biased region" description="Polar residues" evidence="9">
    <location>
        <begin position="118"/>
        <end position="144"/>
    </location>
</feature>
<dbReference type="RefSeq" id="XP_014478373.1">
    <property type="nucleotide sequence ID" value="XM_014622887.1"/>
</dbReference>
<gene>
    <name evidence="12" type="primary">LOC106746350</name>
</gene>
<evidence type="ECO:0000256" key="3">
    <source>
        <dbReference type="ARBA" id="ARBA00022553"/>
    </source>
</evidence>
<proteinExistence type="predicted"/>
<evidence type="ECO:0000256" key="8">
    <source>
        <dbReference type="PROSITE-ProRule" id="PRU00320"/>
    </source>
</evidence>
<feature type="compositionally biased region" description="Basic and acidic residues" evidence="9">
    <location>
        <begin position="436"/>
        <end position="449"/>
    </location>
</feature>
<dbReference type="GO" id="GO:0021556">
    <property type="term" value="P:central nervous system formation"/>
    <property type="evidence" value="ECO:0007669"/>
    <property type="project" value="UniProtKB-ARBA"/>
</dbReference>
<dbReference type="SUPFAM" id="SSF46689">
    <property type="entry name" value="Homeodomain-like"/>
    <property type="match status" value="1"/>
</dbReference>
<dbReference type="InterPro" id="IPR051839">
    <property type="entry name" value="RD_transcriptional_regulator"/>
</dbReference>
<evidence type="ECO:0000256" key="7">
    <source>
        <dbReference type="ARBA" id="ARBA00023242"/>
    </source>
</evidence>
<dbReference type="InterPro" id="IPR036388">
    <property type="entry name" value="WH-like_DNA-bd_sf"/>
</dbReference>
<dbReference type="Gene3D" id="1.10.10.10">
    <property type="entry name" value="Winged helix-like DNA-binding domain superfamily/Winged helix DNA-binding domain"/>
    <property type="match status" value="1"/>
</dbReference>
<feature type="compositionally biased region" description="Low complexity" evidence="9">
    <location>
        <begin position="333"/>
        <end position="344"/>
    </location>
</feature>
<dbReference type="AlphaFoldDB" id="A0A6P3XK59"/>
<keyword evidence="7 8" id="KW-0539">Nucleus</keyword>
<reference evidence="12" key="1">
    <citation type="submission" date="2025-08" db="UniProtKB">
        <authorList>
            <consortium name="RefSeq"/>
        </authorList>
    </citation>
    <scope>IDENTIFICATION</scope>
</reference>
<keyword evidence="5 8" id="KW-0238">DNA-binding</keyword>
<name>A0A6P3XK59_DINQU</name>
<evidence type="ECO:0000256" key="9">
    <source>
        <dbReference type="SAM" id="MobiDB-lite"/>
    </source>
</evidence>
<evidence type="ECO:0000256" key="1">
    <source>
        <dbReference type="ARBA" id="ARBA00004123"/>
    </source>
</evidence>
<keyword evidence="2" id="KW-0217">Developmental protein</keyword>
<keyword evidence="4" id="KW-0805">Transcription regulation</keyword>
<dbReference type="GO" id="GO:0007379">
    <property type="term" value="P:segment specification"/>
    <property type="evidence" value="ECO:0007669"/>
    <property type="project" value="UniProtKB-ARBA"/>
</dbReference>
<keyword evidence="11" id="KW-1185">Reference proteome</keyword>
<evidence type="ECO:0000259" key="10">
    <source>
        <dbReference type="PROSITE" id="PS50960"/>
    </source>
</evidence>